<organism evidence="1 2">
    <name type="scientific">Pedobacter chinensis</name>
    <dbReference type="NCBI Taxonomy" id="2282421"/>
    <lineage>
        <taxon>Bacteria</taxon>
        <taxon>Pseudomonadati</taxon>
        <taxon>Bacteroidota</taxon>
        <taxon>Sphingobacteriia</taxon>
        <taxon>Sphingobacteriales</taxon>
        <taxon>Sphingobacteriaceae</taxon>
        <taxon>Pedobacter</taxon>
    </lineage>
</organism>
<reference evidence="1 2" key="1">
    <citation type="submission" date="2018-07" db="EMBL/GenBank/DDBJ databases">
        <title>Pedobacter sp. nov., isolated from soil.</title>
        <authorList>
            <person name="Zhou L.Y."/>
            <person name="Du Z.J."/>
        </authorList>
    </citation>
    <scope>NUCLEOTIDE SEQUENCE [LARGE SCALE GENOMIC DNA]</scope>
    <source>
        <strain evidence="1 2">JDX94</strain>
    </source>
</reference>
<proteinExistence type="predicted"/>
<protein>
    <submittedName>
        <fullName evidence="1">Uncharacterized protein</fullName>
    </submittedName>
</protein>
<evidence type="ECO:0000313" key="1">
    <source>
        <dbReference type="EMBL" id="RDC57314.1"/>
    </source>
</evidence>
<gene>
    <name evidence="1" type="ORF">DU508_09085</name>
</gene>
<sequence length="162" mass="18695">MNKSDSFITIKNKFIRMKKSSFLFLFILTFLSCSKKTDKDRAIALVESKYESSDQKLDFENSKLDSLYHIDPKAYADSIKKGNELDSILAVLESQIEHFDQRESDSVGLISAALTRERYHLLDLTKTKPRFIGWKLSGVKIKNVKSEELSFNFNKDITEIVE</sequence>
<comment type="caution">
    <text evidence="1">The sequence shown here is derived from an EMBL/GenBank/DDBJ whole genome shotgun (WGS) entry which is preliminary data.</text>
</comment>
<dbReference type="Proteomes" id="UP000253961">
    <property type="component" value="Unassembled WGS sequence"/>
</dbReference>
<dbReference type="EMBL" id="QPKV01000003">
    <property type="protein sequence ID" value="RDC57314.1"/>
    <property type="molecule type" value="Genomic_DNA"/>
</dbReference>
<dbReference type="AlphaFoldDB" id="A0A369PXT4"/>
<dbReference type="PROSITE" id="PS51257">
    <property type="entry name" value="PROKAR_LIPOPROTEIN"/>
    <property type="match status" value="1"/>
</dbReference>
<name>A0A369PXT4_9SPHI</name>
<keyword evidence="2" id="KW-1185">Reference proteome</keyword>
<evidence type="ECO:0000313" key="2">
    <source>
        <dbReference type="Proteomes" id="UP000253961"/>
    </source>
</evidence>
<accession>A0A369PXT4</accession>